<dbReference type="Gene3D" id="1.25.10.10">
    <property type="entry name" value="Leucine-rich Repeat Variant"/>
    <property type="match status" value="2"/>
</dbReference>
<feature type="region of interest" description="Disordered" evidence="1">
    <location>
        <begin position="100"/>
        <end position="127"/>
    </location>
</feature>
<dbReference type="SUPFAM" id="SSF48371">
    <property type="entry name" value="ARM repeat"/>
    <property type="match status" value="1"/>
</dbReference>
<feature type="region of interest" description="Disordered" evidence="1">
    <location>
        <begin position="814"/>
        <end position="841"/>
    </location>
</feature>
<dbReference type="GO" id="GO:0035869">
    <property type="term" value="C:ciliary transition zone"/>
    <property type="evidence" value="ECO:0007669"/>
    <property type="project" value="TreeGrafter"/>
</dbReference>
<dbReference type="InterPro" id="IPR000225">
    <property type="entry name" value="Armadillo"/>
</dbReference>
<dbReference type="InterPro" id="IPR008658">
    <property type="entry name" value="KAP3"/>
</dbReference>
<sequence>MESEARFMRRKVKAGLIEADHEECAIVVHYEVEATVLGELGEPIVAERQDNTKRIKLKTLGENTNVPRLAEEIVDKCKLIHESKLPQVEALLHELIAGQTRRQRGRRKSAKPSDGTASEAQAEERPSLDKLEQYVEQMYDGHEAAAHATYMVLQLARSPENLEALLQAEALLGLLSRLLQEEARHSMDLAINVIYILYSFSNFSQFHPVLYQSRVGENVLKVVGMEVKRYALLEHEKKKKKEQQPDAKEDPAEEKRQRGMLRKQEKLLYVCFHVLLNLAEEPDIERKMTKRDIVGYLVSMLKRQNSELLVLVLLFLKKLSVFKENLPALKEKKVVDALAPFVPHANEALLATTLRLLYNLSFDKGLRDAIVASPMTPRLVALLKKKAHLPLVLRLLYNLSAEPKPRHALCQTDAPLLVRKHVVSCSDVQLPAELAALAINLASDARGGEVMAEGGGVIRQMIDRLYRTHDTLLMKLLRSLALHAAAAAQLLQYAPDLMALAQQVDSAELLVELLGIIGALPLHQIGELPELIQKYSFVEFLARHLVPGFTDDDVLLEVVVIAGALARQPQCAQLLSESRVVTSLYSLITEKQEDDEIVLQILYAFFQLLQADLPRQSLLEHTQIVVYLLDLLLDKSATIRKMADRCLDVVMETDQGWAAQIRQRKFEMHNKEWLDAVDEDEVEEYQDALALNSAMTNLQVGQGSEVCSESYEEHGDSAPRLRQPLDASQLEDEYDDEYGEMHSPTEDSVEATLSRHSYYAKQNEAYSGVMDSTGEGSFRGHLYGDYAIEHDEVEEEEHDAAGYPSAHDLGGGGLGFDVPSFGGQGIYSPRRPSDDGYNRRH</sequence>
<dbReference type="AlphaFoldDB" id="A0AB34ICT6"/>
<evidence type="ECO:0008006" key="4">
    <source>
        <dbReference type="Google" id="ProtNLM"/>
    </source>
</evidence>
<dbReference type="PANTHER" id="PTHR15605">
    <property type="entry name" value="KINESIN-ASSOCIATED PROTEINS"/>
    <property type="match status" value="1"/>
</dbReference>
<feature type="compositionally biased region" description="Basic residues" evidence="1">
    <location>
        <begin position="101"/>
        <end position="110"/>
    </location>
</feature>
<dbReference type="InterPro" id="IPR011989">
    <property type="entry name" value="ARM-like"/>
</dbReference>
<dbReference type="InterPro" id="IPR016024">
    <property type="entry name" value="ARM-type_fold"/>
</dbReference>
<dbReference type="GO" id="GO:0005930">
    <property type="term" value="C:axoneme"/>
    <property type="evidence" value="ECO:0007669"/>
    <property type="project" value="TreeGrafter"/>
</dbReference>
<organism evidence="2 3">
    <name type="scientific">Prymnesium parvum</name>
    <name type="common">Toxic golden alga</name>
    <dbReference type="NCBI Taxonomy" id="97485"/>
    <lineage>
        <taxon>Eukaryota</taxon>
        <taxon>Haptista</taxon>
        <taxon>Haptophyta</taxon>
        <taxon>Prymnesiophyceae</taxon>
        <taxon>Prymnesiales</taxon>
        <taxon>Prymnesiaceae</taxon>
        <taxon>Prymnesium</taxon>
    </lineage>
</organism>
<keyword evidence="3" id="KW-1185">Reference proteome</keyword>
<dbReference type="GO" id="GO:0016939">
    <property type="term" value="C:kinesin II complex"/>
    <property type="evidence" value="ECO:0007669"/>
    <property type="project" value="TreeGrafter"/>
</dbReference>
<gene>
    <name evidence="2" type="ORF">AB1Y20_017077</name>
</gene>
<dbReference type="SMART" id="SM00185">
    <property type="entry name" value="ARM"/>
    <property type="match status" value="3"/>
</dbReference>
<evidence type="ECO:0000313" key="2">
    <source>
        <dbReference type="EMBL" id="KAL1495213.1"/>
    </source>
</evidence>
<feature type="region of interest" description="Disordered" evidence="1">
    <location>
        <begin position="237"/>
        <end position="258"/>
    </location>
</feature>
<proteinExistence type="predicted"/>
<protein>
    <recommendedName>
        <fullName evidence="4">Kinesin-associated protein 3</fullName>
    </recommendedName>
</protein>
<dbReference type="Pfam" id="PF05804">
    <property type="entry name" value="KAP"/>
    <property type="match status" value="1"/>
</dbReference>
<evidence type="ECO:0000313" key="3">
    <source>
        <dbReference type="Proteomes" id="UP001515480"/>
    </source>
</evidence>
<dbReference type="GO" id="GO:0019894">
    <property type="term" value="F:kinesin binding"/>
    <property type="evidence" value="ECO:0007669"/>
    <property type="project" value="InterPro"/>
</dbReference>
<dbReference type="SMART" id="SM01297">
    <property type="entry name" value="KAP"/>
    <property type="match status" value="1"/>
</dbReference>
<dbReference type="Proteomes" id="UP001515480">
    <property type="component" value="Unassembled WGS sequence"/>
</dbReference>
<reference evidence="2 3" key="1">
    <citation type="journal article" date="2024" name="Science">
        <title>Giant polyketide synthase enzymes in the biosynthesis of giant marine polyether toxins.</title>
        <authorList>
            <person name="Fallon T.R."/>
            <person name="Shende V.V."/>
            <person name="Wierzbicki I.H."/>
            <person name="Pendleton A.L."/>
            <person name="Watervoot N.F."/>
            <person name="Auber R.P."/>
            <person name="Gonzalez D.J."/>
            <person name="Wisecaver J.H."/>
            <person name="Moore B.S."/>
        </authorList>
    </citation>
    <scope>NUCLEOTIDE SEQUENCE [LARGE SCALE GENOMIC DNA]</scope>
    <source>
        <strain evidence="2 3">12B1</strain>
    </source>
</reference>
<dbReference type="EMBL" id="JBGBPQ010000033">
    <property type="protein sequence ID" value="KAL1495213.1"/>
    <property type="molecule type" value="Genomic_DNA"/>
</dbReference>
<accession>A0AB34ICT6</accession>
<name>A0AB34ICT6_PRYPA</name>
<evidence type="ECO:0000256" key="1">
    <source>
        <dbReference type="SAM" id="MobiDB-lite"/>
    </source>
</evidence>
<dbReference type="GO" id="GO:0044782">
    <property type="term" value="P:cilium organization"/>
    <property type="evidence" value="ECO:0007669"/>
    <property type="project" value="TreeGrafter"/>
</dbReference>
<dbReference type="PANTHER" id="PTHR15605:SF2">
    <property type="entry name" value="KINESIN-ASSOCIATED PROTEIN 3"/>
    <property type="match status" value="1"/>
</dbReference>
<dbReference type="GO" id="GO:0007018">
    <property type="term" value="P:microtubule-based movement"/>
    <property type="evidence" value="ECO:0007669"/>
    <property type="project" value="TreeGrafter"/>
</dbReference>
<comment type="caution">
    <text evidence="2">The sequence shown here is derived from an EMBL/GenBank/DDBJ whole genome shotgun (WGS) entry which is preliminary data.</text>
</comment>
<feature type="compositionally biased region" description="Basic and acidic residues" evidence="1">
    <location>
        <begin position="831"/>
        <end position="841"/>
    </location>
</feature>